<protein>
    <submittedName>
        <fullName evidence="3">Amidohydrolase family protein</fullName>
    </submittedName>
</protein>
<dbReference type="Pfam" id="PF04909">
    <property type="entry name" value="Amidohydro_2"/>
    <property type="match status" value="1"/>
</dbReference>
<comment type="caution">
    <text evidence="3">The sequence shown here is derived from an EMBL/GenBank/DDBJ whole genome shotgun (WGS) entry which is preliminary data.</text>
</comment>
<evidence type="ECO:0000313" key="4">
    <source>
        <dbReference type="Proteomes" id="UP001597115"/>
    </source>
</evidence>
<dbReference type="InterPro" id="IPR052350">
    <property type="entry name" value="Metallo-dep_Lactonases"/>
</dbReference>
<keyword evidence="4" id="KW-1185">Reference proteome</keyword>
<dbReference type="PANTHER" id="PTHR43569">
    <property type="entry name" value="AMIDOHYDROLASE"/>
    <property type="match status" value="1"/>
</dbReference>
<dbReference type="SUPFAM" id="SSF51556">
    <property type="entry name" value="Metallo-dependent hydrolases"/>
    <property type="match status" value="1"/>
</dbReference>
<dbReference type="RefSeq" id="WP_380891021.1">
    <property type="nucleotide sequence ID" value="NZ_JBHUDY010000002.1"/>
</dbReference>
<evidence type="ECO:0000259" key="2">
    <source>
        <dbReference type="Pfam" id="PF04909"/>
    </source>
</evidence>
<comment type="similarity">
    <text evidence="1">Belongs to the metallo-dependent hydrolases superfamily.</text>
</comment>
<dbReference type="PANTHER" id="PTHR43569:SF1">
    <property type="entry name" value="BLL3371 PROTEIN"/>
    <property type="match status" value="1"/>
</dbReference>
<accession>A0ABW4I7B8</accession>
<gene>
    <name evidence="3" type="ORF">ACFSCW_15375</name>
</gene>
<organism evidence="3 4">
    <name type="scientific">Sphingomonas tabacisoli</name>
    <dbReference type="NCBI Taxonomy" id="2249466"/>
    <lineage>
        <taxon>Bacteria</taxon>
        <taxon>Pseudomonadati</taxon>
        <taxon>Pseudomonadota</taxon>
        <taxon>Alphaproteobacteria</taxon>
        <taxon>Sphingomonadales</taxon>
        <taxon>Sphingomonadaceae</taxon>
        <taxon>Sphingomonas</taxon>
    </lineage>
</organism>
<dbReference type="InterPro" id="IPR006680">
    <property type="entry name" value="Amidohydro-rel"/>
</dbReference>
<evidence type="ECO:0000256" key="1">
    <source>
        <dbReference type="ARBA" id="ARBA00038310"/>
    </source>
</evidence>
<dbReference type="EMBL" id="JBHUDY010000002">
    <property type="protein sequence ID" value="MFD1613185.1"/>
    <property type="molecule type" value="Genomic_DNA"/>
</dbReference>
<dbReference type="InterPro" id="IPR032466">
    <property type="entry name" value="Metal_Hydrolase"/>
</dbReference>
<dbReference type="Gene3D" id="3.20.20.140">
    <property type="entry name" value="Metal-dependent hydrolases"/>
    <property type="match status" value="1"/>
</dbReference>
<evidence type="ECO:0000313" key="3">
    <source>
        <dbReference type="EMBL" id="MFD1613185.1"/>
    </source>
</evidence>
<dbReference type="Proteomes" id="UP001597115">
    <property type="component" value="Unassembled WGS sequence"/>
</dbReference>
<proteinExistence type="inferred from homology"/>
<reference evidence="4" key="1">
    <citation type="journal article" date="2019" name="Int. J. Syst. Evol. Microbiol.">
        <title>The Global Catalogue of Microorganisms (GCM) 10K type strain sequencing project: providing services to taxonomists for standard genome sequencing and annotation.</title>
        <authorList>
            <consortium name="The Broad Institute Genomics Platform"/>
            <consortium name="The Broad Institute Genome Sequencing Center for Infectious Disease"/>
            <person name="Wu L."/>
            <person name="Ma J."/>
        </authorList>
    </citation>
    <scope>NUCLEOTIDE SEQUENCE [LARGE SCALE GENOMIC DNA]</scope>
    <source>
        <strain evidence="4">CGMCC 1.16275</strain>
    </source>
</reference>
<feature type="domain" description="Amidohydrolase-related" evidence="2">
    <location>
        <begin position="10"/>
        <end position="301"/>
    </location>
</feature>
<sequence length="308" mass="34208">MTDFRQIPFVDAHIHLWDLEHLRYPWLMPPFSDEGPNGSVEAIAQNYLLDDYLADAKNWNVVGAVHIDAGAHPGDALRETAWLQGMADRRGLPNGIVAFAALDDPNVEPLLEAHAAHRNVRSIRHIVNWHPNPRRTYTPRDVTGDPAWQRGFGLLAKYGLSFDLQAYANQFAGLAELIGRHPDTQVVINHAGMPVDTDSDGRAHWSKGMRRLAELPNVAVKISGLGFVHRPPTLDLIRPYVREVVDTFGPARCMVASDFPTDKLFGSFDDTLGAVAASISDLSDDEQGDLWSRNADRIYRLGLPNLTV</sequence>
<name>A0ABW4I7B8_9SPHN</name>